<dbReference type="EMBL" id="LOHG01000002">
    <property type="protein sequence ID" value="MCI8208837.1"/>
    <property type="molecule type" value="Genomic_DNA"/>
</dbReference>
<name>A0ABS9ZF93_9PSED</name>
<evidence type="ECO:0000313" key="2">
    <source>
        <dbReference type="Proteomes" id="UP001320513"/>
    </source>
</evidence>
<proteinExistence type="predicted"/>
<keyword evidence="2" id="KW-1185">Reference proteome</keyword>
<dbReference type="Proteomes" id="UP001320513">
    <property type="component" value="Unassembled WGS sequence"/>
</dbReference>
<sequence>MLCILHKKIARYDSLLNAKLPTTDNKHSIWFEKNINNYDLDVPQLCLDGAFPCRTGFSREEAGAFPVSISSGILPSRLKPVLRHQFILWEPGLPAMRGSQISDPSHLAHRGQAQLPQEGMRVTQLRLRR</sequence>
<reference evidence="1 2" key="1">
    <citation type="submission" date="2015-12" db="EMBL/GenBank/DDBJ databases">
        <title>Phylogenomics in the description of a new species in the Pseudomonas syringae group.</title>
        <authorList>
            <person name="Busquets A."/>
            <person name="Gomila M."/>
            <person name="Beiki F."/>
            <person name="Rahimian H."/>
            <person name="Mulet M."/>
            <person name="Sanchez D."/>
            <person name="Garcia-Valdes E."/>
            <person name="Lalucat J."/>
        </authorList>
    </citation>
    <scope>NUCLEOTIDE SEQUENCE [LARGE SCALE GENOMIC DNA]</scope>
    <source>
        <strain evidence="1 2">S25</strain>
    </source>
</reference>
<gene>
    <name evidence="1" type="ORF">AUC61_04745</name>
</gene>
<comment type="caution">
    <text evidence="1">The sequence shown here is derived from an EMBL/GenBank/DDBJ whole genome shotgun (WGS) entry which is preliminary data.</text>
</comment>
<evidence type="ECO:0000313" key="1">
    <source>
        <dbReference type="EMBL" id="MCI8208837.1"/>
    </source>
</evidence>
<protein>
    <submittedName>
        <fullName evidence="1">Uncharacterized protein</fullName>
    </submittedName>
</protein>
<accession>A0ABS9ZF93</accession>
<organism evidence="1 2">
    <name type="scientific">Pseudomonas maioricensis</name>
    <dbReference type="NCBI Taxonomy" id="1766623"/>
    <lineage>
        <taxon>Bacteria</taxon>
        <taxon>Pseudomonadati</taxon>
        <taxon>Pseudomonadota</taxon>
        <taxon>Gammaproteobacteria</taxon>
        <taxon>Pseudomonadales</taxon>
        <taxon>Pseudomonadaceae</taxon>
        <taxon>Pseudomonas</taxon>
    </lineage>
</organism>